<evidence type="ECO:0000313" key="4">
    <source>
        <dbReference type="EMBL" id="MBP3961947.1"/>
    </source>
</evidence>
<dbReference type="EMBL" id="JAGKSP010000001">
    <property type="protein sequence ID" value="MBP3961947.1"/>
    <property type="molecule type" value="Genomic_DNA"/>
</dbReference>
<feature type="transmembrane region" description="Helical" evidence="3">
    <location>
        <begin position="337"/>
        <end position="354"/>
    </location>
</feature>
<dbReference type="InterPro" id="IPR004995">
    <property type="entry name" value="Spore_Ger"/>
</dbReference>
<feature type="transmembrane region" description="Helical" evidence="3">
    <location>
        <begin position="392"/>
        <end position="416"/>
    </location>
</feature>
<evidence type="ECO:0000313" key="5">
    <source>
        <dbReference type="Proteomes" id="UP000673394"/>
    </source>
</evidence>
<dbReference type="Pfam" id="PF03323">
    <property type="entry name" value="GerA"/>
    <property type="match status" value="1"/>
</dbReference>
<keyword evidence="3" id="KW-0812">Transmembrane</keyword>
<feature type="transmembrane region" description="Helical" evidence="3">
    <location>
        <begin position="308"/>
        <end position="330"/>
    </location>
</feature>
<comment type="similarity">
    <text evidence="1">Belongs to the GerABKA family.</text>
</comment>
<dbReference type="PANTHER" id="PTHR22550">
    <property type="entry name" value="SPORE GERMINATION PROTEIN"/>
    <property type="match status" value="1"/>
</dbReference>
<dbReference type="PANTHER" id="PTHR22550:SF5">
    <property type="entry name" value="LEUCINE ZIPPER PROTEIN 4"/>
    <property type="match status" value="1"/>
</dbReference>
<feature type="transmembrane region" description="Helical" evidence="3">
    <location>
        <begin position="360"/>
        <end position="380"/>
    </location>
</feature>
<organism evidence="4 5">
    <name type="scientific">Paenibacillus lignilyticus</name>
    <dbReference type="NCBI Taxonomy" id="1172615"/>
    <lineage>
        <taxon>Bacteria</taxon>
        <taxon>Bacillati</taxon>
        <taxon>Bacillota</taxon>
        <taxon>Bacilli</taxon>
        <taxon>Bacillales</taxon>
        <taxon>Paenibacillaceae</taxon>
        <taxon>Paenibacillus</taxon>
    </lineage>
</organism>
<dbReference type="RefSeq" id="WP_210655721.1">
    <property type="nucleotide sequence ID" value="NZ_JAGKSP010000001.1"/>
</dbReference>
<proteinExistence type="inferred from homology"/>
<keyword evidence="5" id="KW-1185">Reference proteome</keyword>
<gene>
    <name evidence="4" type="ORF">I8J30_04430</name>
</gene>
<evidence type="ECO:0000256" key="1">
    <source>
        <dbReference type="ARBA" id="ARBA00005278"/>
    </source>
</evidence>
<protein>
    <submittedName>
        <fullName evidence="4">Spore germination protein</fullName>
    </submittedName>
</protein>
<reference evidence="4 5" key="1">
    <citation type="submission" date="2021-04" db="EMBL/GenBank/DDBJ databases">
        <title>Paenibacillus sp. DLE-14 whole genome sequence.</title>
        <authorList>
            <person name="Ham Y.J."/>
        </authorList>
    </citation>
    <scope>NUCLEOTIDE SEQUENCE [LARGE SCALE GENOMIC DNA]</scope>
    <source>
        <strain evidence="4 5">DLE-14</strain>
    </source>
</reference>
<feature type="transmembrane region" description="Helical" evidence="3">
    <location>
        <begin position="265"/>
        <end position="288"/>
    </location>
</feature>
<keyword evidence="2 3" id="KW-0472">Membrane</keyword>
<evidence type="ECO:0000256" key="2">
    <source>
        <dbReference type="ARBA" id="ARBA00023136"/>
    </source>
</evidence>
<comment type="caution">
    <text evidence="4">The sequence shown here is derived from an EMBL/GenBank/DDBJ whole genome shotgun (WGS) entry which is preliminary data.</text>
</comment>
<dbReference type="Proteomes" id="UP000673394">
    <property type="component" value="Unassembled WGS sequence"/>
</dbReference>
<keyword evidence="3" id="KW-1133">Transmembrane helix</keyword>
<accession>A0ABS5C8I5</accession>
<dbReference type="PIRSF" id="PIRSF005690">
    <property type="entry name" value="GerBA"/>
    <property type="match status" value="1"/>
</dbReference>
<dbReference type="InterPro" id="IPR050768">
    <property type="entry name" value="UPF0353/GerABKA_families"/>
</dbReference>
<evidence type="ECO:0000256" key="3">
    <source>
        <dbReference type="SAM" id="Phobius"/>
    </source>
</evidence>
<name>A0ABS5C8I5_9BACL</name>
<sequence>MVEHVIEKLGKSPDFQHQHIVLGGKHVELFALSSLVDVAATVWRIKETASAESYTWEQLKWTLGGEEAAKAGDHVQGLLEGRALLFTANRSEAIWVQPLSQNLNRSINSPNNQNILISSQTGFIEDMMTNVGLIRNELRSAHLKQSLVLVGSTHKQRMLILSLDNTVDAALLADCEAAIRAHANEDFTSTRQVAKWLRQQPLWSPLPCYNRTESPHEACHYLKQGRIALLIEGYPEAIIIPVHLADLFILDTDLDLPSALSVMIIFFRVLGALIAIIAPAAYVALVSINPDVMKLELIYSIARSRVGVPYPSLTEALILLFIIEMLLEAIVRLPKSIGPAMTMVGGIILGQAVVEAQLVSNLLIIVLAASTIANFTIIGYQFALTVRLWRYIMLFFAALFGPLGIVCGLFLLLSLISNVTILSKPFMPTTAPRGGKTNR</sequence>